<dbReference type="EMBL" id="JBHSKV010000018">
    <property type="protein sequence ID" value="MFC5135719.1"/>
    <property type="molecule type" value="Genomic_DNA"/>
</dbReference>
<keyword evidence="4" id="KW-1185">Reference proteome</keyword>
<dbReference type="InterPro" id="IPR050378">
    <property type="entry name" value="Metallo-dep_Hydrolases_sf"/>
</dbReference>
<dbReference type="Proteomes" id="UP001596145">
    <property type="component" value="Unassembled WGS sequence"/>
</dbReference>
<dbReference type="InterPro" id="IPR011059">
    <property type="entry name" value="Metal-dep_hydrolase_composite"/>
</dbReference>
<dbReference type="InterPro" id="IPR032466">
    <property type="entry name" value="Metal_Hydrolase"/>
</dbReference>
<dbReference type="PANTHER" id="PTHR11647:SF1">
    <property type="entry name" value="COLLAPSIN RESPONSE MEDIATOR PROTEIN"/>
    <property type="match status" value="1"/>
</dbReference>
<name>A0ABD5QUG7_9EURY</name>
<dbReference type="Pfam" id="PF07969">
    <property type="entry name" value="Amidohydro_3"/>
    <property type="match status" value="1"/>
</dbReference>
<protein>
    <submittedName>
        <fullName evidence="3">Amidohydrolase family protein</fullName>
    </submittedName>
</protein>
<evidence type="ECO:0000256" key="1">
    <source>
        <dbReference type="SAM" id="MobiDB-lite"/>
    </source>
</evidence>
<feature type="region of interest" description="Disordered" evidence="1">
    <location>
        <begin position="408"/>
        <end position="427"/>
    </location>
</feature>
<dbReference type="Gene3D" id="3.30.1490.130">
    <property type="entry name" value="D-aminoacylase. Domain 3"/>
    <property type="match status" value="1"/>
</dbReference>
<feature type="compositionally biased region" description="Low complexity" evidence="1">
    <location>
        <begin position="408"/>
        <end position="423"/>
    </location>
</feature>
<sequence>MNYDCVLRNGRIVDGTGSPWYRGDVAVDDGRIAAVGTVGGEGDAEIDLDDDVVAPGFIDVHTHSDFTLPANRDAHSKVRQGVTLEVVGNCGTSAAPRYGAASRSVDDWFESRGLGDAVDADEWESMAGYLEYLEADGLSLNVGSLVGHGNVRAAVVGHEDRAPSTDELDEMRELVAEAMADGAVGLSTGLFYPPGCYADVDEVVALAEVAADHGGFYATHMRSESDDLLESVEEAIEIGRRADAPVQVSHHKAIGPDNWGKVRATLRRMELVREREGIDVQCDQYPYVASSTSLGAFLPDWAHDGGDDALVERLRDPETRARIREDLKTERTADWDGVLVTGVQNPDLKRIEGKTIAELAARSGEERPPAELLLDVVLEDENRAMHVSFGMDEADVRTVLRHDLTMVGSDGSSLRRSGSLGEGVPHPRSYGTFPRVLGRYVREEEAIPLERAVHKMTGMPASRLGLDDRGVLKRDARADVTAFDPETVEQTGDFLDPAVYPAGVEHVLVNGEFVVRDGDHTGARPGVVIGAS</sequence>
<comment type="caution">
    <text evidence="3">The sequence shown here is derived from an EMBL/GenBank/DDBJ whole genome shotgun (WGS) entry which is preliminary data.</text>
</comment>
<dbReference type="SUPFAM" id="SSF51338">
    <property type="entry name" value="Composite domain of metallo-dependent hydrolases"/>
    <property type="match status" value="1"/>
</dbReference>
<dbReference type="Gene3D" id="3.20.20.140">
    <property type="entry name" value="Metal-dependent hydrolases"/>
    <property type="match status" value="1"/>
</dbReference>
<evidence type="ECO:0000313" key="4">
    <source>
        <dbReference type="Proteomes" id="UP001596145"/>
    </source>
</evidence>
<dbReference type="InterPro" id="IPR013108">
    <property type="entry name" value="Amidohydro_3"/>
</dbReference>
<proteinExistence type="predicted"/>
<gene>
    <name evidence="3" type="ORF">ACFPJA_13465</name>
</gene>
<accession>A0ABD5QUG7</accession>
<dbReference type="RefSeq" id="WP_203227849.1">
    <property type="nucleotide sequence ID" value="NZ_JBHSKV010000018.1"/>
</dbReference>
<reference evidence="3 4" key="1">
    <citation type="journal article" date="2019" name="Int. J. Syst. Evol. Microbiol.">
        <title>The Global Catalogue of Microorganisms (GCM) 10K type strain sequencing project: providing services to taxonomists for standard genome sequencing and annotation.</title>
        <authorList>
            <consortium name="The Broad Institute Genomics Platform"/>
            <consortium name="The Broad Institute Genome Sequencing Center for Infectious Disease"/>
            <person name="Wu L."/>
            <person name="Ma J."/>
        </authorList>
    </citation>
    <scope>NUCLEOTIDE SEQUENCE [LARGE SCALE GENOMIC DNA]</scope>
    <source>
        <strain evidence="3 4">CGMCC 1.16026</strain>
    </source>
</reference>
<dbReference type="AlphaFoldDB" id="A0ABD5QUG7"/>
<evidence type="ECO:0000259" key="2">
    <source>
        <dbReference type="Pfam" id="PF07969"/>
    </source>
</evidence>
<dbReference type="PANTHER" id="PTHR11647">
    <property type="entry name" value="HYDRANTOINASE/DIHYDROPYRIMIDINASE FAMILY MEMBER"/>
    <property type="match status" value="1"/>
</dbReference>
<dbReference type="Gene3D" id="2.30.40.10">
    <property type="entry name" value="Urease, subunit C, domain 1"/>
    <property type="match status" value="1"/>
</dbReference>
<dbReference type="GO" id="GO:0016787">
    <property type="term" value="F:hydrolase activity"/>
    <property type="evidence" value="ECO:0007669"/>
    <property type="project" value="UniProtKB-ARBA"/>
</dbReference>
<evidence type="ECO:0000313" key="3">
    <source>
        <dbReference type="EMBL" id="MFC5135719.1"/>
    </source>
</evidence>
<dbReference type="InterPro" id="IPR023100">
    <property type="entry name" value="D-aminoacylase_insert_dom_sf"/>
</dbReference>
<dbReference type="SUPFAM" id="SSF51556">
    <property type="entry name" value="Metallo-dependent hydrolases"/>
    <property type="match status" value="1"/>
</dbReference>
<organism evidence="3 4">
    <name type="scientific">Halorubrum glutamatedens</name>
    <dbReference type="NCBI Taxonomy" id="2707018"/>
    <lineage>
        <taxon>Archaea</taxon>
        <taxon>Methanobacteriati</taxon>
        <taxon>Methanobacteriota</taxon>
        <taxon>Stenosarchaea group</taxon>
        <taxon>Halobacteria</taxon>
        <taxon>Halobacteriales</taxon>
        <taxon>Haloferacaceae</taxon>
        <taxon>Halorubrum</taxon>
    </lineage>
</organism>
<dbReference type="CDD" id="cd01297">
    <property type="entry name" value="D-aminoacylase"/>
    <property type="match status" value="1"/>
</dbReference>
<feature type="domain" description="Amidohydrolase 3" evidence="2">
    <location>
        <begin position="45"/>
        <end position="515"/>
    </location>
</feature>